<keyword evidence="2" id="KW-1185">Reference proteome</keyword>
<sequence length="117" mass="12623">MVLEGGLPAPLQLYAAAAAQLAPRPAWPPFLPFFGVPPPFLARPRLPHPMPARAPHGPPSEDSNEDGGSSKGLPGNHMVYDARYVPTSRERGICTVKCKMCPEHKVRAKGYNVTLTV</sequence>
<comment type="caution">
    <text evidence="1">The sequence shown here is derived from an EMBL/GenBank/DDBJ whole genome shotgun (WGS) entry which is preliminary data.</text>
</comment>
<evidence type="ECO:0000313" key="2">
    <source>
        <dbReference type="Proteomes" id="UP001064048"/>
    </source>
</evidence>
<name>A0ACC0KHQ6_CHOFU</name>
<evidence type="ECO:0000313" key="1">
    <source>
        <dbReference type="EMBL" id="KAI8435741.1"/>
    </source>
</evidence>
<proteinExistence type="predicted"/>
<organism evidence="1 2">
    <name type="scientific">Choristoneura fumiferana</name>
    <name type="common">Spruce budworm moth</name>
    <name type="synonym">Archips fumiferana</name>
    <dbReference type="NCBI Taxonomy" id="7141"/>
    <lineage>
        <taxon>Eukaryota</taxon>
        <taxon>Metazoa</taxon>
        <taxon>Ecdysozoa</taxon>
        <taxon>Arthropoda</taxon>
        <taxon>Hexapoda</taxon>
        <taxon>Insecta</taxon>
        <taxon>Pterygota</taxon>
        <taxon>Neoptera</taxon>
        <taxon>Endopterygota</taxon>
        <taxon>Lepidoptera</taxon>
        <taxon>Glossata</taxon>
        <taxon>Ditrysia</taxon>
        <taxon>Tortricoidea</taxon>
        <taxon>Tortricidae</taxon>
        <taxon>Tortricinae</taxon>
        <taxon>Choristoneura</taxon>
    </lineage>
</organism>
<gene>
    <name evidence="1" type="ORF">MSG28_003983</name>
</gene>
<reference evidence="1 2" key="1">
    <citation type="journal article" date="2022" name="Genome Biol. Evol.">
        <title>The Spruce Budworm Genome: Reconstructing the Evolutionary History of Antifreeze Proteins.</title>
        <authorList>
            <person name="Beliveau C."/>
            <person name="Gagne P."/>
            <person name="Picq S."/>
            <person name="Vernygora O."/>
            <person name="Keeling C.I."/>
            <person name="Pinkney K."/>
            <person name="Doucet D."/>
            <person name="Wen F."/>
            <person name="Johnston J.S."/>
            <person name="Maaroufi H."/>
            <person name="Boyle B."/>
            <person name="Laroche J."/>
            <person name="Dewar K."/>
            <person name="Juretic N."/>
            <person name="Blackburn G."/>
            <person name="Nisole A."/>
            <person name="Brunet B."/>
            <person name="Brandao M."/>
            <person name="Lumley L."/>
            <person name="Duan J."/>
            <person name="Quan G."/>
            <person name="Lucarotti C.J."/>
            <person name="Roe A.D."/>
            <person name="Sperling F.A.H."/>
            <person name="Levesque R.C."/>
            <person name="Cusson M."/>
        </authorList>
    </citation>
    <scope>NUCLEOTIDE SEQUENCE [LARGE SCALE GENOMIC DNA]</scope>
    <source>
        <strain evidence="1">Glfc:IPQL:Cfum</strain>
    </source>
</reference>
<accession>A0ACC0KHQ6</accession>
<dbReference type="Proteomes" id="UP001064048">
    <property type="component" value="Chromosome 6"/>
</dbReference>
<dbReference type="EMBL" id="CM046106">
    <property type="protein sequence ID" value="KAI8435741.1"/>
    <property type="molecule type" value="Genomic_DNA"/>
</dbReference>
<protein>
    <submittedName>
        <fullName evidence="1">Uncharacterized protein</fullName>
    </submittedName>
</protein>